<feature type="signal peptide" evidence="1">
    <location>
        <begin position="1"/>
        <end position="18"/>
    </location>
</feature>
<feature type="non-terminal residue" evidence="2">
    <location>
        <position position="147"/>
    </location>
</feature>
<keyword evidence="3" id="KW-1185">Reference proteome</keyword>
<feature type="chain" id="PRO_5012282290" description="Ser-Thr-rich glycosyl-phosphatidyl-inositol-anchored membrane family-domain-containing protein" evidence="1">
    <location>
        <begin position="19"/>
        <end position="147"/>
    </location>
</feature>
<dbReference type="InParanoid" id="A0A1Y1Y2T3"/>
<gene>
    <name evidence="2" type="ORF">K493DRAFT_316671</name>
</gene>
<evidence type="ECO:0008006" key="4">
    <source>
        <dbReference type="Google" id="ProtNLM"/>
    </source>
</evidence>
<evidence type="ECO:0000313" key="2">
    <source>
        <dbReference type="EMBL" id="ORX92310.1"/>
    </source>
</evidence>
<dbReference type="EMBL" id="MCFE01000284">
    <property type="protein sequence ID" value="ORX92310.1"/>
    <property type="molecule type" value="Genomic_DNA"/>
</dbReference>
<keyword evidence="1" id="KW-0732">Signal</keyword>
<accession>A0A1Y1Y2T3</accession>
<proteinExistence type="predicted"/>
<evidence type="ECO:0000256" key="1">
    <source>
        <dbReference type="SAM" id="SignalP"/>
    </source>
</evidence>
<dbReference type="AlphaFoldDB" id="A0A1Y1Y2T3"/>
<sequence length="147" mass="16220">MKSFFTCILVALAAQISAAPIGASDKCRGFRVAPLRHTEGNSTDFAANDEVSVKWTVRHSKVQYIREIGLFSAKTDEFLHTQFRSYPGVDASIGHYAFNLSVPLCLQREGEYYVRVYSSTPGNDGDCSAQTPPFELTPDPNGNYTIC</sequence>
<organism evidence="2 3">
    <name type="scientific">Basidiobolus meristosporus CBS 931.73</name>
    <dbReference type="NCBI Taxonomy" id="1314790"/>
    <lineage>
        <taxon>Eukaryota</taxon>
        <taxon>Fungi</taxon>
        <taxon>Fungi incertae sedis</taxon>
        <taxon>Zoopagomycota</taxon>
        <taxon>Entomophthoromycotina</taxon>
        <taxon>Basidiobolomycetes</taxon>
        <taxon>Basidiobolales</taxon>
        <taxon>Basidiobolaceae</taxon>
        <taxon>Basidiobolus</taxon>
    </lineage>
</organism>
<name>A0A1Y1Y2T3_9FUNG</name>
<dbReference type="Proteomes" id="UP000193498">
    <property type="component" value="Unassembled WGS sequence"/>
</dbReference>
<protein>
    <recommendedName>
        <fullName evidence="4">Ser-Thr-rich glycosyl-phosphatidyl-inositol-anchored membrane family-domain-containing protein</fullName>
    </recommendedName>
</protein>
<evidence type="ECO:0000313" key="3">
    <source>
        <dbReference type="Proteomes" id="UP000193498"/>
    </source>
</evidence>
<reference evidence="2 3" key="1">
    <citation type="submission" date="2016-07" db="EMBL/GenBank/DDBJ databases">
        <title>Pervasive Adenine N6-methylation of Active Genes in Fungi.</title>
        <authorList>
            <consortium name="DOE Joint Genome Institute"/>
            <person name="Mondo S.J."/>
            <person name="Dannebaum R.O."/>
            <person name="Kuo R.C."/>
            <person name="Labutti K."/>
            <person name="Haridas S."/>
            <person name="Kuo A."/>
            <person name="Salamov A."/>
            <person name="Ahrendt S.R."/>
            <person name="Lipzen A."/>
            <person name="Sullivan W."/>
            <person name="Andreopoulos W.B."/>
            <person name="Clum A."/>
            <person name="Lindquist E."/>
            <person name="Daum C."/>
            <person name="Ramamoorthy G.K."/>
            <person name="Gryganskyi A."/>
            <person name="Culley D."/>
            <person name="Magnuson J.K."/>
            <person name="James T.Y."/>
            <person name="O'Malley M.A."/>
            <person name="Stajich J.E."/>
            <person name="Spatafora J.W."/>
            <person name="Visel A."/>
            <person name="Grigoriev I.V."/>
        </authorList>
    </citation>
    <scope>NUCLEOTIDE SEQUENCE [LARGE SCALE GENOMIC DNA]</scope>
    <source>
        <strain evidence="2 3">CBS 931.73</strain>
    </source>
</reference>
<comment type="caution">
    <text evidence="2">The sequence shown here is derived from an EMBL/GenBank/DDBJ whole genome shotgun (WGS) entry which is preliminary data.</text>
</comment>